<feature type="compositionally biased region" description="Basic and acidic residues" evidence="1">
    <location>
        <begin position="109"/>
        <end position="128"/>
    </location>
</feature>
<feature type="domain" description="DNA-binding protein H-NS-like C-terminal" evidence="2">
    <location>
        <begin position="203"/>
        <end position="246"/>
    </location>
</feature>
<evidence type="ECO:0000259" key="2">
    <source>
        <dbReference type="SMART" id="SM00528"/>
    </source>
</evidence>
<dbReference type="InterPro" id="IPR027444">
    <property type="entry name" value="H-NS_C_dom"/>
</dbReference>
<dbReference type="Gene3D" id="4.10.430.10">
    <property type="entry name" value="Histone-like protein H-NS, C-terminal domain"/>
    <property type="match status" value="1"/>
</dbReference>
<name>A0ABV6JLU9_9PROT</name>
<feature type="region of interest" description="Disordered" evidence="1">
    <location>
        <begin position="89"/>
        <end position="155"/>
    </location>
</feature>
<comment type="caution">
    <text evidence="3">The sequence shown here is derived from an EMBL/GenBank/DDBJ whole genome shotgun (WGS) entry which is preliminary data.</text>
</comment>
<keyword evidence="4" id="KW-1185">Reference proteome</keyword>
<feature type="region of interest" description="Disordered" evidence="1">
    <location>
        <begin position="190"/>
        <end position="226"/>
    </location>
</feature>
<evidence type="ECO:0000256" key="1">
    <source>
        <dbReference type="SAM" id="MobiDB-lite"/>
    </source>
</evidence>
<proteinExistence type="predicted"/>
<dbReference type="SMART" id="SM00528">
    <property type="entry name" value="HNS"/>
    <property type="match status" value="1"/>
</dbReference>
<organism evidence="3 4">
    <name type="scientific">Roseomonas elaeocarpi</name>
    <dbReference type="NCBI Taxonomy" id="907779"/>
    <lineage>
        <taxon>Bacteria</taxon>
        <taxon>Pseudomonadati</taxon>
        <taxon>Pseudomonadota</taxon>
        <taxon>Alphaproteobacteria</taxon>
        <taxon>Acetobacterales</taxon>
        <taxon>Roseomonadaceae</taxon>
        <taxon>Roseomonas</taxon>
    </lineage>
</organism>
<dbReference type="InterPro" id="IPR037150">
    <property type="entry name" value="H-NS_C_dom_sf"/>
</dbReference>
<reference evidence="3 4" key="1">
    <citation type="submission" date="2024-09" db="EMBL/GenBank/DDBJ databases">
        <authorList>
            <person name="Sun Q."/>
            <person name="Mori K."/>
        </authorList>
    </citation>
    <scope>NUCLEOTIDE SEQUENCE [LARGE SCALE GENOMIC DNA]</scope>
    <source>
        <strain evidence="3 4">TBRC 5777</strain>
    </source>
</reference>
<sequence>MRLTPEQNTALLACGYQLLPATPWQIWHLSQQRRIFALGDQHVVVRRQDGFLETYGTLGMLLEQHAQAQALAMSTEAVPRVPEARAEVVTRSSSPLPEPVKPVIEDVSLGDRSEAVPDAPEQKREFAEPHQPAPKPRPRSKLLREQSEAASSAAIQDSAALNQAKVDLLSEFESKAAALGLSVEGVVGDDVAASRPPAPDRNKCDGAPSQAKYRGPAGQEWSGRGRRPAWIAAHEAAGKNRDDFLIS</sequence>
<dbReference type="RefSeq" id="WP_377042366.1">
    <property type="nucleotide sequence ID" value="NZ_JBHLUN010000001.1"/>
</dbReference>
<gene>
    <name evidence="3" type="ORF">ACFFGY_00425</name>
</gene>
<dbReference type="Pfam" id="PF00816">
    <property type="entry name" value="Histone_HNS"/>
    <property type="match status" value="1"/>
</dbReference>
<dbReference type="EMBL" id="JBHLUN010000001">
    <property type="protein sequence ID" value="MFC0406691.1"/>
    <property type="molecule type" value="Genomic_DNA"/>
</dbReference>
<evidence type="ECO:0000313" key="3">
    <source>
        <dbReference type="EMBL" id="MFC0406691.1"/>
    </source>
</evidence>
<accession>A0ABV6JLU9</accession>
<evidence type="ECO:0000313" key="4">
    <source>
        <dbReference type="Proteomes" id="UP001589865"/>
    </source>
</evidence>
<protein>
    <submittedName>
        <fullName evidence="3">H-NS family nucleoid-associated regulatory protein</fullName>
    </submittedName>
</protein>
<dbReference type="Proteomes" id="UP001589865">
    <property type="component" value="Unassembled WGS sequence"/>
</dbReference>
<dbReference type="SUPFAM" id="SSF81273">
    <property type="entry name" value="H-NS histone-like proteins"/>
    <property type="match status" value="1"/>
</dbReference>